<dbReference type="AlphaFoldDB" id="A0A965ZJ72"/>
<comment type="caution">
    <text evidence="1">The sequence shown here is derived from an EMBL/GenBank/DDBJ whole genome shotgun (WGS) entry which is preliminary data.</text>
</comment>
<organism evidence="1 2">
    <name type="scientific">Mucilaginibacter agri</name>
    <dbReference type="NCBI Taxonomy" id="2695265"/>
    <lineage>
        <taxon>Bacteria</taxon>
        <taxon>Pseudomonadati</taxon>
        <taxon>Bacteroidota</taxon>
        <taxon>Sphingobacteriia</taxon>
        <taxon>Sphingobacteriales</taxon>
        <taxon>Sphingobacteriaceae</taxon>
        <taxon>Mucilaginibacter</taxon>
    </lineage>
</organism>
<dbReference type="RefSeq" id="WP_166586893.1">
    <property type="nucleotide sequence ID" value="NZ_WWEO01000043.1"/>
</dbReference>
<sequence>MNAYQQKWIEILQHARVPNWTISAAGDNVLIHVPDNHSIKELANNIETVLAEISLDINLPKERLKFIIKNSREEIDYVLNPGVDDLITRKT</sequence>
<name>A0A965ZJ72_9SPHI</name>
<keyword evidence="2" id="KW-1185">Reference proteome</keyword>
<evidence type="ECO:0000313" key="1">
    <source>
        <dbReference type="EMBL" id="NCD70949.1"/>
    </source>
</evidence>
<evidence type="ECO:0000313" key="2">
    <source>
        <dbReference type="Proteomes" id="UP000638732"/>
    </source>
</evidence>
<accession>A0A965ZJ72</accession>
<protein>
    <submittedName>
        <fullName evidence="1">Uncharacterized protein</fullName>
    </submittedName>
</protein>
<proteinExistence type="predicted"/>
<reference evidence="1" key="1">
    <citation type="submission" date="2020-01" db="EMBL/GenBank/DDBJ databases">
        <authorList>
            <person name="Seo Y.L."/>
        </authorList>
    </citation>
    <scope>NUCLEOTIDE SEQUENCE</scope>
    <source>
        <strain evidence="1">R11</strain>
    </source>
</reference>
<gene>
    <name evidence="1" type="ORF">GSY63_16405</name>
</gene>
<dbReference type="Proteomes" id="UP000638732">
    <property type="component" value="Unassembled WGS sequence"/>
</dbReference>
<reference evidence="1" key="2">
    <citation type="submission" date="2020-10" db="EMBL/GenBank/DDBJ databases">
        <title>Mucilaginibacter sp. nov., isolated from soil.</title>
        <authorList>
            <person name="Jeon C.O."/>
        </authorList>
    </citation>
    <scope>NUCLEOTIDE SEQUENCE</scope>
    <source>
        <strain evidence="1">R11</strain>
    </source>
</reference>
<dbReference type="EMBL" id="WWEO01000043">
    <property type="protein sequence ID" value="NCD70949.1"/>
    <property type="molecule type" value="Genomic_DNA"/>
</dbReference>